<dbReference type="AlphaFoldDB" id="A0A813TVJ1"/>
<dbReference type="EMBL" id="CAJNOJ010000233">
    <property type="protein sequence ID" value="CAF1319845.1"/>
    <property type="molecule type" value="Genomic_DNA"/>
</dbReference>
<gene>
    <name evidence="2" type="ORF">EDS130_LOCUS31605</name>
    <name evidence="1" type="ORF">XAT740_LOCUS3664</name>
</gene>
<proteinExistence type="predicted"/>
<dbReference type="Proteomes" id="UP000663852">
    <property type="component" value="Unassembled WGS sequence"/>
</dbReference>
<protein>
    <submittedName>
        <fullName evidence="1">Uncharacterized protein</fullName>
    </submittedName>
</protein>
<sequence>MFSNGTMNITVYNPMESDYKKLMTLYSTSFQCPCNNISVQYKSFLRVDAIFHEICSSDFVQAEWRDYLFDQGNWLDHYRVDTTVQHAIDQFLNETFINTQLIPRSEFQLRINISNFILQSQQITTAQFSRSVDLLHNVMDGNGLISSYLLNYKWSIDLNRTYTTIPISSVTMKTGCSCGTRTDCIESGGIYYDRTNSQVFATPG</sequence>
<reference evidence="1" key="1">
    <citation type="submission" date="2021-02" db="EMBL/GenBank/DDBJ databases">
        <authorList>
            <person name="Nowell W R."/>
        </authorList>
    </citation>
    <scope>NUCLEOTIDE SEQUENCE</scope>
</reference>
<evidence type="ECO:0000313" key="1">
    <source>
        <dbReference type="EMBL" id="CAF0815029.1"/>
    </source>
</evidence>
<keyword evidence="3" id="KW-1185">Reference proteome</keyword>
<dbReference type="EMBL" id="CAJNOR010000142">
    <property type="protein sequence ID" value="CAF0815029.1"/>
    <property type="molecule type" value="Genomic_DNA"/>
</dbReference>
<accession>A0A813TVJ1</accession>
<comment type="caution">
    <text evidence="1">The sequence shown here is derived from an EMBL/GenBank/DDBJ whole genome shotgun (WGS) entry which is preliminary data.</text>
</comment>
<name>A0A813TVJ1_ADIRI</name>
<organism evidence="1 3">
    <name type="scientific">Adineta ricciae</name>
    <name type="common">Rotifer</name>
    <dbReference type="NCBI Taxonomy" id="249248"/>
    <lineage>
        <taxon>Eukaryota</taxon>
        <taxon>Metazoa</taxon>
        <taxon>Spiralia</taxon>
        <taxon>Gnathifera</taxon>
        <taxon>Rotifera</taxon>
        <taxon>Eurotatoria</taxon>
        <taxon>Bdelloidea</taxon>
        <taxon>Adinetida</taxon>
        <taxon>Adinetidae</taxon>
        <taxon>Adineta</taxon>
    </lineage>
</organism>
<evidence type="ECO:0000313" key="3">
    <source>
        <dbReference type="Proteomes" id="UP000663828"/>
    </source>
</evidence>
<evidence type="ECO:0000313" key="2">
    <source>
        <dbReference type="EMBL" id="CAF1319845.1"/>
    </source>
</evidence>
<dbReference type="Proteomes" id="UP000663828">
    <property type="component" value="Unassembled WGS sequence"/>
</dbReference>